<dbReference type="OrthoDB" id="9973389at2759"/>
<dbReference type="PANTHER" id="PTHR15892">
    <property type="entry name" value="MITOCHONDRIAL RIBOSOMAL PROTEIN L30"/>
    <property type="match status" value="1"/>
</dbReference>
<gene>
    <name evidence="1" type="ORF">PXEA_LOCUS3843</name>
</gene>
<sequence>GPKQACAAHRPSFTNRLVSSEDWTSPEFIFYKTQIDLPTLDPKRCLVSGHLLKLAICLTHSAFWRLASPVLTVHFTFAMLRLVSFPHIHARYFNSTSQCSAGARTYECKPLPGERDHNDPDGWARRLFKLSDIRKNMPDVVANSEIPLLHLICRLKPIKGVMHYHKALLEKYGIGPRTKLHSWVVVKNTPSVNEELYAIKHLIRVQPIEFPHGLPNSLSDIARWRLLPNGRFVIHPISNISSKFSEEDATSISQIAGSNSLLSTDVEKILDRDQKHRPYLSRRYLREYYNLQHCRHKTFSQFFTSSYLYRLNQDGNEYRYSKLWRLDDAMRQSIQFRTHPDGTQRNKNPRFEADWSTYPWTNY</sequence>
<reference evidence="1" key="1">
    <citation type="submission" date="2018-11" db="EMBL/GenBank/DDBJ databases">
        <authorList>
            <consortium name="Pathogen Informatics"/>
        </authorList>
    </citation>
    <scope>NUCLEOTIDE SEQUENCE</scope>
</reference>
<comment type="caution">
    <text evidence="1">The sequence shown here is derived from an EMBL/GenBank/DDBJ whole genome shotgun (WGS) entry which is preliminary data.</text>
</comment>
<accession>A0A3S4ZRW3</accession>
<dbReference type="InterPro" id="IPR036919">
    <property type="entry name" value="Ribo_uL30_ferredoxin-like_sf"/>
</dbReference>
<dbReference type="GO" id="GO:0015934">
    <property type="term" value="C:large ribosomal subunit"/>
    <property type="evidence" value="ECO:0007669"/>
    <property type="project" value="InterPro"/>
</dbReference>
<dbReference type="PANTHER" id="PTHR15892:SF2">
    <property type="entry name" value="LARGE RIBOSOMAL SUBUNIT PROTEIN UL30M"/>
    <property type="match status" value="1"/>
</dbReference>
<dbReference type="CDD" id="cd00355">
    <property type="entry name" value="Ribosomal_L30_like"/>
    <property type="match status" value="1"/>
</dbReference>
<dbReference type="InterPro" id="IPR005996">
    <property type="entry name" value="Ribosomal_uL30_bac-type"/>
</dbReference>
<dbReference type="GO" id="GO:0003735">
    <property type="term" value="F:structural constituent of ribosome"/>
    <property type="evidence" value="ECO:0007669"/>
    <property type="project" value="InterPro"/>
</dbReference>
<evidence type="ECO:0000313" key="1">
    <source>
        <dbReference type="EMBL" id="VEL10403.1"/>
    </source>
</evidence>
<name>A0A3S4ZRW3_9PLAT</name>
<dbReference type="GO" id="GO:0005739">
    <property type="term" value="C:mitochondrion"/>
    <property type="evidence" value="ECO:0007669"/>
    <property type="project" value="TreeGrafter"/>
</dbReference>
<dbReference type="AlphaFoldDB" id="A0A3S4ZRW3"/>
<feature type="non-terminal residue" evidence="1">
    <location>
        <position position="1"/>
    </location>
</feature>
<organism evidence="1 2">
    <name type="scientific">Protopolystoma xenopodis</name>
    <dbReference type="NCBI Taxonomy" id="117903"/>
    <lineage>
        <taxon>Eukaryota</taxon>
        <taxon>Metazoa</taxon>
        <taxon>Spiralia</taxon>
        <taxon>Lophotrochozoa</taxon>
        <taxon>Platyhelminthes</taxon>
        <taxon>Monogenea</taxon>
        <taxon>Polyopisthocotylea</taxon>
        <taxon>Polystomatidea</taxon>
        <taxon>Polystomatidae</taxon>
        <taxon>Protopolystoma</taxon>
    </lineage>
</organism>
<dbReference type="Proteomes" id="UP000784294">
    <property type="component" value="Unassembled WGS sequence"/>
</dbReference>
<dbReference type="SUPFAM" id="SSF55129">
    <property type="entry name" value="Ribosomal protein L30p/L7e"/>
    <property type="match status" value="1"/>
</dbReference>
<dbReference type="EMBL" id="CAAALY010008919">
    <property type="protein sequence ID" value="VEL10403.1"/>
    <property type="molecule type" value="Genomic_DNA"/>
</dbReference>
<dbReference type="GO" id="GO:0006412">
    <property type="term" value="P:translation"/>
    <property type="evidence" value="ECO:0007669"/>
    <property type="project" value="InterPro"/>
</dbReference>
<evidence type="ECO:0000313" key="2">
    <source>
        <dbReference type="Proteomes" id="UP000784294"/>
    </source>
</evidence>
<keyword evidence="2" id="KW-1185">Reference proteome</keyword>
<proteinExistence type="predicted"/>
<protein>
    <recommendedName>
        <fullName evidence="3">39S ribosomal protein L30, mitochondrial</fullName>
    </recommendedName>
</protein>
<evidence type="ECO:0008006" key="3">
    <source>
        <dbReference type="Google" id="ProtNLM"/>
    </source>
</evidence>